<reference evidence="4 5" key="1">
    <citation type="submission" date="2019-01" db="EMBL/GenBank/DDBJ databases">
        <title>Sequencing of cultivated peanut Arachis hypogaea provides insights into genome evolution and oil improvement.</title>
        <authorList>
            <person name="Chen X."/>
        </authorList>
    </citation>
    <scope>NUCLEOTIDE SEQUENCE [LARGE SCALE GENOMIC DNA]</scope>
    <source>
        <strain evidence="5">cv. Fuhuasheng</strain>
        <tissue evidence="4">Leaves</tissue>
    </source>
</reference>
<evidence type="ECO:0000259" key="3">
    <source>
        <dbReference type="PROSITE" id="PS50966"/>
    </source>
</evidence>
<keyword evidence="2" id="KW-0539">Nucleus</keyword>
<keyword evidence="2" id="KW-0862">Zinc</keyword>
<evidence type="ECO:0000256" key="2">
    <source>
        <dbReference type="RuleBase" id="RU367018"/>
    </source>
</evidence>
<accession>A0A445BT71</accession>
<comment type="caution">
    <text evidence="4">The sequence shown here is derived from an EMBL/GenBank/DDBJ whole genome shotgun (WGS) entry which is preliminary data.</text>
</comment>
<evidence type="ECO:0000313" key="5">
    <source>
        <dbReference type="Proteomes" id="UP000289738"/>
    </source>
</evidence>
<organism evidence="4 5">
    <name type="scientific">Arachis hypogaea</name>
    <name type="common">Peanut</name>
    <dbReference type="NCBI Taxonomy" id="3818"/>
    <lineage>
        <taxon>Eukaryota</taxon>
        <taxon>Viridiplantae</taxon>
        <taxon>Streptophyta</taxon>
        <taxon>Embryophyta</taxon>
        <taxon>Tracheophyta</taxon>
        <taxon>Spermatophyta</taxon>
        <taxon>Magnoliopsida</taxon>
        <taxon>eudicotyledons</taxon>
        <taxon>Gunneridae</taxon>
        <taxon>Pentapetalae</taxon>
        <taxon>rosids</taxon>
        <taxon>fabids</taxon>
        <taxon>Fabales</taxon>
        <taxon>Fabaceae</taxon>
        <taxon>Papilionoideae</taxon>
        <taxon>50 kb inversion clade</taxon>
        <taxon>dalbergioids sensu lato</taxon>
        <taxon>Dalbergieae</taxon>
        <taxon>Pterocarpus clade</taxon>
        <taxon>Arachis</taxon>
    </lineage>
</organism>
<evidence type="ECO:0000313" key="4">
    <source>
        <dbReference type="EMBL" id="RYR41893.1"/>
    </source>
</evidence>
<dbReference type="EMBL" id="SDMP01000008">
    <property type="protein sequence ID" value="RYR41893.1"/>
    <property type="molecule type" value="Genomic_DNA"/>
</dbReference>
<dbReference type="InterPro" id="IPR031052">
    <property type="entry name" value="FHY3/FAR1"/>
</dbReference>
<sequence length="276" mass="31595">MRFQSSKISGSNWLQSLVFNIMNGFVTCMLGEKCGQLLTFAGISLEGFEQHQSVRDYILCLVNSCTLSREAQSELTSVVGDLVLQSPLYALARSVANTLTREIFMLFRLMLSRACTLKVRSCTLTPSCEIYTLSRSKNPNKEWNVSHYRDRSIFKCCCFRMESFGIPCDHIVAVLVYFDAEEIPKSLLIDRWSKNARSKVWEFMEKGPFCWESMRMCRNWMLNDLCREICALASSGEAKFNELRDKFAMSMQPGVAQSSTLEGCIRDPQLARHTKR</sequence>
<dbReference type="Proteomes" id="UP000289738">
    <property type="component" value="Chromosome A08"/>
</dbReference>
<name>A0A445BT71_ARAHY</name>
<dbReference type="PANTHER" id="PTHR31669:SF292">
    <property type="entry name" value="OS02G0262500 PROTEIN"/>
    <property type="match status" value="1"/>
</dbReference>
<dbReference type="GO" id="GO:0005634">
    <property type="term" value="C:nucleus"/>
    <property type="evidence" value="ECO:0007669"/>
    <property type="project" value="UniProtKB-SubCell"/>
</dbReference>
<keyword evidence="1 2" id="KW-0863">Zinc-finger</keyword>
<protein>
    <recommendedName>
        <fullName evidence="2">Protein FAR1-RELATED SEQUENCE</fullName>
    </recommendedName>
</protein>
<keyword evidence="2" id="KW-0479">Metal-binding</keyword>
<dbReference type="PROSITE" id="PS50966">
    <property type="entry name" value="ZF_SWIM"/>
    <property type="match status" value="1"/>
</dbReference>
<comment type="subcellular location">
    <subcellularLocation>
        <location evidence="2">Nucleus</location>
    </subcellularLocation>
</comment>
<evidence type="ECO:0000256" key="1">
    <source>
        <dbReference type="PROSITE-ProRule" id="PRU00325"/>
    </source>
</evidence>
<feature type="domain" description="SWIM-type" evidence="3">
    <location>
        <begin position="131"/>
        <end position="179"/>
    </location>
</feature>
<comment type="function">
    <text evidence="2">Putative transcription activator involved in regulating light control of development.</text>
</comment>
<dbReference type="GO" id="GO:0008270">
    <property type="term" value="F:zinc ion binding"/>
    <property type="evidence" value="ECO:0007669"/>
    <property type="project" value="UniProtKB-UniRule"/>
</dbReference>
<proteinExistence type="inferred from homology"/>
<comment type="similarity">
    <text evidence="2">Belongs to the FHY3/FAR1 family.</text>
</comment>
<gene>
    <name evidence="4" type="ORF">Ahy_A08g038319</name>
</gene>
<dbReference type="PANTHER" id="PTHR31669">
    <property type="entry name" value="PROTEIN FAR1-RELATED SEQUENCE 10-RELATED"/>
    <property type="match status" value="1"/>
</dbReference>
<dbReference type="AlphaFoldDB" id="A0A445BT71"/>
<keyword evidence="5" id="KW-1185">Reference proteome</keyword>
<dbReference type="InterPro" id="IPR007527">
    <property type="entry name" value="Znf_SWIM"/>
</dbReference>
<dbReference type="GO" id="GO:0006355">
    <property type="term" value="P:regulation of DNA-templated transcription"/>
    <property type="evidence" value="ECO:0007669"/>
    <property type="project" value="UniProtKB-UniRule"/>
</dbReference>